<dbReference type="Gene3D" id="3.90.1150.10">
    <property type="entry name" value="Aspartate Aminotransferase, domain 1"/>
    <property type="match status" value="1"/>
</dbReference>
<feature type="domain" description="Aminotransferase class V" evidence="8">
    <location>
        <begin position="3"/>
        <end position="360"/>
    </location>
</feature>
<gene>
    <name evidence="9" type="ORF">METZ01_LOCUS103530</name>
</gene>
<evidence type="ECO:0000256" key="4">
    <source>
        <dbReference type="ARBA" id="ARBA00022723"/>
    </source>
</evidence>
<dbReference type="FunFam" id="3.40.640.10:FF:000084">
    <property type="entry name" value="IscS-like cysteine desulfurase"/>
    <property type="match status" value="1"/>
</dbReference>
<comment type="cofactor">
    <cofactor evidence="1">
        <name>pyridoxal 5'-phosphate</name>
        <dbReference type="ChEBI" id="CHEBI:597326"/>
    </cofactor>
</comment>
<keyword evidence="3" id="KW-0808">Transferase</keyword>
<dbReference type="EMBL" id="UINC01011485">
    <property type="protein sequence ID" value="SVA50676.1"/>
    <property type="molecule type" value="Genomic_DNA"/>
</dbReference>
<reference evidence="9" key="1">
    <citation type="submission" date="2018-05" db="EMBL/GenBank/DDBJ databases">
        <authorList>
            <person name="Lanie J.A."/>
            <person name="Ng W.-L."/>
            <person name="Kazmierczak K.M."/>
            <person name="Andrzejewski T.M."/>
            <person name="Davidsen T.M."/>
            <person name="Wayne K.J."/>
            <person name="Tettelin H."/>
            <person name="Glass J.I."/>
            <person name="Rusch D."/>
            <person name="Podicherti R."/>
            <person name="Tsui H.-C.T."/>
            <person name="Winkler M.E."/>
        </authorList>
    </citation>
    <scope>NUCLEOTIDE SEQUENCE</scope>
</reference>
<evidence type="ECO:0000259" key="8">
    <source>
        <dbReference type="Pfam" id="PF00266"/>
    </source>
</evidence>
<dbReference type="InterPro" id="IPR015424">
    <property type="entry name" value="PyrdxlP-dep_Trfase"/>
</dbReference>
<dbReference type="PANTHER" id="PTHR11601">
    <property type="entry name" value="CYSTEINE DESULFURYLASE FAMILY MEMBER"/>
    <property type="match status" value="1"/>
</dbReference>
<dbReference type="PANTHER" id="PTHR11601:SF34">
    <property type="entry name" value="CYSTEINE DESULFURASE"/>
    <property type="match status" value="1"/>
</dbReference>
<sequence>MYYFDHCATTPLHKKVIEVMQRAESDYFGNPSSTHKWGQKSRSIIETARSQMADSIGCSPYEIIFTGGGTESNNLVLYNLIHNPKTHVITSAIEHPAILNVLDRLKKFGIETTILKVDKTGIINPDHLKETIRKNTGLISIMYANNETGVIQPLLKLSSIARDHGIPFHSDGVQAIGKIPVDVYKTGVSMMSFSAHKFYGPKGVGALFIKEDTQLKSFIIGGGQERNLRAGTENVPGIAGIGMAAELAKTELNKTETHLKNLEQMFKSSIIKRIENLMFNTASEQLPGVVSMTIPSTDSGKLIIGLSRRGMAVSSGSACSSGTVKPSHVLNAIGLSNEMNMKTLRISFGKGNSENDVKDLVKAISTIVKGNHFNG</sequence>
<organism evidence="9">
    <name type="scientific">marine metagenome</name>
    <dbReference type="NCBI Taxonomy" id="408172"/>
    <lineage>
        <taxon>unclassified sequences</taxon>
        <taxon>metagenomes</taxon>
        <taxon>ecological metagenomes</taxon>
    </lineage>
</organism>
<keyword evidence="4" id="KW-0479">Metal-binding</keyword>
<dbReference type="Pfam" id="PF00266">
    <property type="entry name" value="Aminotran_5"/>
    <property type="match status" value="1"/>
</dbReference>
<dbReference type="AlphaFoldDB" id="A0A381WDR3"/>
<evidence type="ECO:0000256" key="2">
    <source>
        <dbReference type="ARBA" id="ARBA00006490"/>
    </source>
</evidence>
<dbReference type="Gene3D" id="1.10.260.50">
    <property type="match status" value="1"/>
</dbReference>
<evidence type="ECO:0000256" key="3">
    <source>
        <dbReference type="ARBA" id="ARBA00022679"/>
    </source>
</evidence>
<evidence type="ECO:0000256" key="5">
    <source>
        <dbReference type="ARBA" id="ARBA00022898"/>
    </source>
</evidence>
<dbReference type="Gene3D" id="3.40.640.10">
    <property type="entry name" value="Type I PLP-dependent aspartate aminotransferase-like (Major domain)"/>
    <property type="match status" value="1"/>
</dbReference>
<comment type="similarity">
    <text evidence="2">Belongs to the class-V pyridoxal-phosphate-dependent aminotransferase family. NifS/IscS subfamily.</text>
</comment>
<keyword evidence="5" id="KW-0663">Pyridoxal phosphate</keyword>
<name>A0A381WDR3_9ZZZZ</name>
<proteinExistence type="inferred from homology"/>
<dbReference type="GO" id="GO:0051536">
    <property type="term" value="F:iron-sulfur cluster binding"/>
    <property type="evidence" value="ECO:0007669"/>
    <property type="project" value="UniProtKB-KW"/>
</dbReference>
<dbReference type="InterPro" id="IPR016454">
    <property type="entry name" value="Cysteine_dSase"/>
</dbReference>
<dbReference type="InterPro" id="IPR015422">
    <property type="entry name" value="PyrdxlP-dep_Trfase_small"/>
</dbReference>
<dbReference type="NCBIfam" id="NF002806">
    <property type="entry name" value="PRK02948.1"/>
    <property type="match status" value="1"/>
</dbReference>
<dbReference type="InterPro" id="IPR000192">
    <property type="entry name" value="Aminotrans_V_dom"/>
</dbReference>
<dbReference type="PIRSF" id="PIRSF005572">
    <property type="entry name" value="NifS"/>
    <property type="match status" value="1"/>
</dbReference>
<dbReference type="GO" id="GO:0016782">
    <property type="term" value="F:transferase activity, transferring sulphur-containing groups"/>
    <property type="evidence" value="ECO:0007669"/>
    <property type="project" value="UniProtKB-ARBA"/>
</dbReference>
<keyword evidence="7" id="KW-0411">Iron-sulfur</keyword>
<evidence type="ECO:0000256" key="6">
    <source>
        <dbReference type="ARBA" id="ARBA00023004"/>
    </source>
</evidence>
<keyword evidence="6" id="KW-0408">Iron</keyword>
<protein>
    <recommendedName>
        <fullName evidence="8">Aminotransferase class V domain-containing protein</fullName>
    </recommendedName>
</protein>
<evidence type="ECO:0000256" key="7">
    <source>
        <dbReference type="ARBA" id="ARBA00023014"/>
    </source>
</evidence>
<dbReference type="SUPFAM" id="SSF53383">
    <property type="entry name" value="PLP-dependent transferases"/>
    <property type="match status" value="1"/>
</dbReference>
<accession>A0A381WDR3</accession>
<dbReference type="InterPro" id="IPR015421">
    <property type="entry name" value="PyrdxlP-dep_Trfase_major"/>
</dbReference>
<dbReference type="GO" id="GO:0046872">
    <property type="term" value="F:metal ion binding"/>
    <property type="evidence" value="ECO:0007669"/>
    <property type="project" value="UniProtKB-KW"/>
</dbReference>
<evidence type="ECO:0000313" key="9">
    <source>
        <dbReference type="EMBL" id="SVA50676.1"/>
    </source>
</evidence>
<evidence type="ECO:0000256" key="1">
    <source>
        <dbReference type="ARBA" id="ARBA00001933"/>
    </source>
</evidence>